<accession>A0ABU9C3D3</accession>
<name>A0ABU9C3D3_9BURK</name>
<dbReference type="PIRSF" id="PIRSF037442">
    <property type="entry name" value="UCP037442_abhydr"/>
    <property type="match status" value="1"/>
</dbReference>
<evidence type="ECO:0000313" key="4">
    <source>
        <dbReference type="Proteomes" id="UP001379945"/>
    </source>
</evidence>
<organism evidence="3 4">
    <name type="scientific">Ideonella margarita</name>
    <dbReference type="NCBI Taxonomy" id="2984191"/>
    <lineage>
        <taxon>Bacteria</taxon>
        <taxon>Pseudomonadati</taxon>
        <taxon>Pseudomonadota</taxon>
        <taxon>Betaproteobacteria</taxon>
        <taxon>Burkholderiales</taxon>
        <taxon>Sphaerotilaceae</taxon>
        <taxon>Ideonella</taxon>
    </lineage>
</organism>
<reference evidence="3 4" key="1">
    <citation type="submission" date="2024-04" db="EMBL/GenBank/DDBJ databases">
        <title>Novel species of the genus Ideonella isolated from streams.</title>
        <authorList>
            <person name="Lu H."/>
        </authorList>
    </citation>
    <scope>NUCLEOTIDE SEQUENCE [LARGE SCALE GENOMIC DNA]</scope>
    <source>
        <strain evidence="3 4">LYT19W</strain>
    </source>
</reference>
<dbReference type="EMBL" id="JBBUTI010000001">
    <property type="protein sequence ID" value="MEK8044805.1"/>
    <property type="molecule type" value="Genomic_DNA"/>
</dbReference>
<dbReference type="GO" id="GO:0016787">
    <property type="term" value="F:hydrolase activity"/>
    <property type="evidence" value="ECO:0007669"/>
    <property type="project" value="UniProtKB-KW"/>
</dbReference>
<evidence type="ECO:0000259" key="2">
    <source>
        <dbReference type="Pfam" id="PF12146"/>
    </source>
</evidence>
<keyword evidence="4" id="KW-1185">Reference proteome</keyword>
<proteinExistence type="predicted"/>
<dbReference type="SUPFAM" id="SSF53474">
    <property type="entry name" value="alpha/beta-Hydrolases"/>
    <property type="match status" value="1"/>
</dbReference>
<dbReference type="InterPro" id="IPR029058">
    <property type="entry name" value="AB_hydrolase_fold"/>
</dbReference>
<feature type="domain" description="Serine aminopeptidase S33" evidence="2">
    <location>
        <begin position="61"/>
        <end position="276"/>
    </location>
</feature>
<protein>
    <submittedName>
        <fullName evidence="3">Alpha/beta fold hydrolase</fullName>
    </submittedName>
</protein>
<feature type="region of interest" description="Disordered" evidence="1">
    <location>
        <begin position="1"/>
        <end position="22"/>
    </location>
</feature>
<dbReference type="InterPro" id="IPR022742">
    <property type="entry name" value="Hydrolase_4"/>
</dbReference>
<comment type="caution">
    <text evidence="3">The sequence shown here is derived from an EMBL/GenBank/DDBJ whole genome shotgun (WGS) entry which is preliminary data.</text>
</comment>
<dbReference type="Gene3D" id="3.40.50.1820">
    <property type="entry name" value="alpha/beta hydrolase"/>
    <property type="match status" value="1"/>
</dbReference>
<keyword evidence="3" id="KW-0378">Hydrolase</keyword>
<dbReference type="InterPro" id="IPR017208">
    <property type="entry name" value="UCP037442_abhydr"/>
</dbReference>
<dbReference type="Pfam" id="PF12146">
    <property type="entry name" value="Hydrolase_4"/>
    <property type="match status" value="1"/>
</dbReference>
<gene>
    <name evidence="3" type="ORF">AACH00_00435</name>
</gene>
<evidence type="ECO:0000313" key="3">
    <source>
        <dbReference type="EMBL" id="MEK8044805.1"/>
    </source>
</evidence>
<evidence type="ECO:0000256" key="1">
    <source>
        <dbReference type="SAM" id="MobiDB-lite"/>
    </source>
</evidence>
<sequence>MTDRTPTAAPAPAAPVTAPAPEPMTVTCADGQRLQAHWFGARGEVHPHPVLISPATGVRQQFYWRFADWLASQGHHVMVFDYRGIGLSLDRPLAGHPAQLVEWGQQDQVAAIQVVLQRSGATQLVLVGHSAGAQMIGLLPNHHRVARLVGMAASTGWFGGMRPAFALKAKLGLGVLVPLATVFKGYAPTSWFGLGENLPAAVGRQWGQWCAAGGYATNAVRHHGAADFHADVTTPITVFHATDDDIATSATVKDLLRTLPAAPYTVHTVHPADHGLRHIGHLDWFRQSHRGLWPMVLAAVRGQASQTAA</sequence>
<dbReference type="Proteomes" id="UP001379945">
    <property type="component" value="Unassembled WGS sequence"/>
</dbReference>
<dbReference type="RefSeq" id="WP_341396966.1">
    <property type="nucleotide sequence ID" value="NZ_JBBUTI010000001.1"/>
</dbReference>